<dbReference type="InterPro" id="IPR001314">
    <property type="entry name" value="Peptidase_S1A"/>
</dbReference>
<dbReference type="SMART" id="SM00020">
    <property type="entry name" value="Tryp_SPc"/>
    <property type="match status" value="1"/>
</dbReference>
<dbReference type="InterPro" id="IPR001254">
    <property type="entry name" value="Trypsin_dom"/>
</dbReference>
<dbReference type="SUPFAM" id="SSF50494">
    <property type="entry name" value="Trypsin-like serine proteases"/>
    <property type="match status" value="1"/>
</dbReference>
<dbReference type="InterPro" id="IPR018114">
    <property type="entry name" value="TRYPSIN_HIS"/>
</dbReference>
<protein>
    <recommendedName>
        <fullName evidence="2">Peptidase S1 domain-containing protein</fullName>
    </recommendedName>
</protein>
<dbReference type="GO" id="GO:0006508">
    <property type="term" value="P:proteolysis"/>
    <property type="evidence" value="ECO:0007669"/>
    <property type="project" value="InterPro"/>
</dbReference>
<dbReference type="PANTHER" id="PTHR24271">
    <property type="entry name" value="KALLIKREIN-RELATED"/>
    <property type="match status" value="1"/>
</dbReference>
<dbReference type="Proteomes" id="UP000261340">
    <property type="component" value="Unplaced"/>
</dbReference>
<dbReference type="STRING" id="61819.ENSACIP00000009389"/>
<evidence type="ECO:0000313" key="4">
    <source>
        <dbReference type="Proteomes" id="UP000261340"/>
    </source>
</evidence>
<dbReference type="InterPro" id="IPR009003">
    <property type="entry name" value="Peptidase_S1_PA"/>
</dbReference>
<organism evidence="3 4">
    <name type="scientific">Amphilophus citrinellus</name>
    <name type="common">Midas cichlid</name>
    <name type="synonym">Cichlasoma citrinellum</name>
    <dbReference type="NCBI Taxonomy" id="61819"/>
    <lineage>
        <taxon>Eukaryota</taxon>
        <taxon>Metazoa</taxon>
        <taxon>Chordata</taxon>
        <taxon>Craniata</taxon>
        <taxon>Vertebrata</taxon>
        <taxon>Euteleostomi</taxon>
        <taxon>Actinopterygii</taxon>
        <taxon>Neopterygii</taxon>
        <taxon>Teleostei</taxon>
        <taxon>Neoteleostei</taxon>
        <taxon>Acanthomorphata</taxon>
        <taxon>Ovalentaria</taxon>
        <taxon>Cichlomorphae</taxon>
        <taxon>Cichliformes</taxon>
        <taxon>Cichlidae</taxon>
        <taxon>New World cichlids</taxon>
        <taxon>Cichlasomatinae</taxon>
        <taxon>Heroini</taxon>
        <taxon>Amphilophus</taxon>
    </lineage>
</organism>
<dbReference type="PRINTS" id="PR00722">
    <property type="entry name" value="CHYMOTRYPSIN"/>
</dbReference>
<evidence type="ECO:0000256" key="1">
    <source>
        <dbReference type="ARBA" id="ARBA00023157"/>
    </source>
</evidence>
<dbReference type="OMA" id="DNITHES"/>
<name>A0A3Q0RB56_AMPCI</name>
<dbReference type="PROSITE" id="PS50240">
    <property type="entry name" value="TRYPSIN_DOM"/>
    <property type="match status" value="1"/>
</dbReference>
<evidence type="ECO:0000313" key="3">
    <source>
        <dbReference type="Ensembl" id="ENSACIP00000009389.1"/>
    </source>
</evidence>
<dbReference type="GeneTree" id="ENSGT00390000009571"/>
<dbReference type="InterPro" id="IPR043504">
    <property type="entry name" value="Peptidase_S1_PA_chymotrypsin"/>
</dbReference>
<dbReference type="GO" id="GO:0004252">
    <property type="term" value="F:serine-type endopeptidase activity"/>
    <property type="evidence" value="ECO:0007669"/>
    <property type="project" value="InterPro"/>
</dbReference>
<accession>A0A3Q0RB56</accession>
<reference evidence="3" key="2">
    <citation type="submission" date="2025-09" db="UniProtKB">
        <authorList>
            <consortium name="Ensembl"/>
        </authorList>
    </citation>
    <scope>IDENTIFICATION</scope>
</reference>
<keyword evidence="1" id="KW-1015">Disulfide bond</keyword>
<dbReference type="PROSITE" id="PS00134">
    <property type="entry name" value="TRYPSIN_HIS"/>
    <property type="match status" value="1"/>
</dbReference>
<evidence type="ECO:0000259" key="2">
    <source>
        <dbReference type="PROSITE" id="PS50240"/>
    </source>
</evidence>
<dbReference type="Pfam" id="PF00089">
    <property type="entry name" value="Trypsin"/>
    <property type="match status" value="1"/>
</dbReference>
<reference evidence="3" key="1">
    <citation type="submission" date="2025-08" db="UniProtKB">
        <authorList>
            <consortium name="Ensembl"/>
        </authorList>
    </citation>
    <scope>IDENTIFICATION</scope>
</reference>
<feature type="domain" description="Peptidase S1" evidence="2">
    <location>
        <begin position="33"/>
        <end position="211"/>
    </location>
</feature>
<keyword evidence="4" id="KW-1185">Reference proteome</keyword>
<dbReference type="GO" id="GO:0030141">
    <property type="term" value="C:secretory granule"/>
    <property type="evidence" value="ECO:0007669"/>
    <property type="project" value="TreeGrafter"/>
</dbReference>
<proteinExistence type="predicted"/>
<dbReference type="Gene3D" id="2.40.10.10">
    <property type="entry name" value="Trypsin-like serine proteases"/>
    <property type="match status" value="2"/>
</dbReference>
<sequence length="216" mass="24070">MLFFRWQKQPVVIKLLSFSGITVSAGVDLHKRIYGGQKCPKREHLYYVKITAESSGTYCGGSLIHPQWVLTAAHCWKPGWTKGENHIWCVLQDDTGRHDIILLKLSAPSKITPVALPDFPGQPSHLQYGNMHVVDCEPTRNSKCYSNLSDILKQTYHKLYFSLSQGDSGGGVIYNNMIYGVHKGGGKCACTRPAVSVKVCSYLNWIQQTIGQNNGK</sequence>
<dbReference type="Ensembl" id="ENSACIT00000009671.1">
    <property type="protein sequence ID" value="ENSACIP00000009389.1"/>
    <property type="gene ID" value="ENSACIG00000007350.1"/>
</dbReference>
<dbReference type="PANTHER" id="PTHR24271:SF47">
    <property type="entry name" value="KALLIKREIN-1"/>
    <property type="match status" value="1"/>
</dbReference>
<dbReference type="AlphaFoldDB" id="A0A3Q0RB56"/>